<gene>
    <name evidence="2" type="ORF">E9998_16675</name>
</gene>
<dbReference type="Proteomes" id="UP000305792">
    <property type="component" value="Unassembled WGS sequence"/>
</dbReference>
<dbReference type="OrthoDB" id="5197884at2"/>
<evidence type="ECO:0000313" key="3">
    <source>
        <dbReference type="Proteomes" id="UP000305792"/>
    </source>
</evidence>
<evidence type="ECO:0000256" key="1">
    <source>
        <dbReference type="SAM" id="MobiDB-lite"/>
    </source>
</evidence>
<dbReference type="EMBL" id="STGX01000012">
    <property type="protein sequence ID" value="THV27100.1"/>
    <property type="molecule type" value="Genomic_DNA"/>
</dbReference>
<evidence type="ECO:0000313" key="2">
    <source>
        <dbReference type="EMBL" id="THV27100.1"/>
    </source>
</evidence>
<reference evidence="2 3" key="1">
    <citation type="journal article" date="2018" name="Int. J. Syst. Evol. Microbiol.">
        <title>Glycomyces paridis sp. nov., isolated from the medicinal plant Paris polyphylla.</title>
        <authorList>
            <person name="Fang X.M."/>
            <person name="Bai J.L."/>
            <person name="Su J."/>
            <person name="Zhao L.L."/>
            <person name="Liu H.Y."/>
            <person name="Ma B.P."/>
            <person name="Zhang Y.Q."/>
            <person name="Yu L.Y."/>
        </authorList>
    </citation>
    <scope>NUCLEOTIDE SEQUENCE [LARGE SCALE GENOMIC DNA]</scope>
    <source>
        <strain evidence="2 3">CPCC 204357</strain>
    </source>
</reference>
<feature type="region of interest" description="Disordered" evidence="1">
    <location>
        <begin position="37"/>
        <end position="77"/>
    </location>
</feature>
<feature type="compositionally biased region" description="Basic and acidic residues" evidence="1">
    <location>
        <begin position="37"/>
        <end position="50"/>
    </location>
</feature>
<sequence length="77" mass="8614">MNEFDFHYMHHARSEELLRDAENERLARSLLKAAKDTRRGAGRVRHDGVARRVARALGRGEAGRGGSGRRNEQATAS</sequence>
<keyword evidence="3" id="KW-1185">Reference proteome</keyword>
<accession>A0A4S8PA03</accession>
<proteinExistence type="predicted"/>
<name>A0A4S8PA03_9ACTN</name>
<protein>
    <submittedName>
        <fullName evidence="2">Uncharacterized protein</fullName>
    </submittedName>
</protein>
<dbReference type="AlphaFoldDB" id="A0A4S8PA03"/>
<dbReference type="RefSeq" id="WP_136530817.1">
    <property type="nucleotide sequence ID" value="NZ_STGX01000012.1"/>
</dbReference>
<comment type="caution">
    <text evidence="2">The sequence shown here is derived from an EMBL/GenBank/DDBJ whole genome shotgun (WGS) entry which is preliminary data.</text>
</comment>
<organism evidence="2 3">
    <name type="scientific">Glycomyces paridis</name>
    <dbReference type="NCBI Taxonomy" id="2126555"/>
    <lineage>
        <taxon>Bacteria</taxon>
        <taxon>Bacillati</taxon>
        <taxon>Actinomycetota</taxon>
        <taxon>Actinomycetes</taxon>
        <taxon>Glycomycetales</taxon>
        <taxon>Glycomycetaceae</taxon>
        <taxon>Glycomyces</taxon>
    </lineage>
</organism>